<dbReference type="AlphaFoldDB" id="A0A939KK95"/>
<dbReference type="EMBL" id="JAFNJU010000010">
    <property type="protein sequence ID" value="MBO1265861.1"/>
    <property type="molecule type" value="Genomic_DNA"/>
</dbReference>
<evidence type="ECO:0000313" key="1">
    <source>
        <dbReference type="EMBL" id="MBO1265861.1"/>
    </source>
</evidence>
<accession>A0A939KK95</accession>
<dbReference type="Proteomes" id="UP000664218">
    <property type="component" value="Unassembled WGS sequence"/>
</dbReference>
<comment type="caution">
    <text evidence="1">The sequence shown here is derived from an EMBL/GenBank/DDBJ whole genome shotgun (WGS) entry which is preliminary data.</text>
</comment>
<evidence type="ECO:0000313" key="2">
    <source>
        <dbReference type="Proteomes" id="UP000664218"/>
    </source>
</evidence>
<reference evidence="1" key="1">
    <citation type="submission" date="2021-03" db="EMBL/GenBank/DDBJ databases">
        <title>Proteiniclasticum marinus sp. nov., isolated from tidal flat sediment.</title>
        <authorList>
            <person name="Namirimu T."/>
            <person name="Yang J.-A."/>
            <person name="Yang S.-H."/>
            <person name="Kim Y.-J."/>
            <person name="Kwon K.K."/>
        </authorList>
    </citation>
    <scope>NUCLEOTIDE SEQUENCE</scope>
    <source>
        <strain evidence="1">SCR006</strain>
    </source>
</reference>
<dbReference type="RefSeq" id="WP_207600385.1">
    <property type="nucleotide sequence ID" value="NZ_JAFNJU010000010.1"/>
</dbReference>
<proteinExistence type="predicted"/>
<name>A0A939KK95_9CLOT</name>
<gene>
    <name evidence="1" type="ORF">J3A84_12545</name>
</gene>
<sequence length="365" mass="42280">MLWIFIGILLLTFILNEVLFRYAGKNLTYHTTVDKKVVEIGEEIRLTPVVENRKFISVPFLRVDEYYNKALSIEVNSYSLFLLPFQRVKRTYHVHGRKRGVWYIEEASLKIGDFLGFHQIYKEIPLKIPVVVLPEKRPLKEILLPYAGLYGPFSVKRWIIDDPLMIRGIREYTGSESQRHVHWPSSLKHDRLMVKQFDFTAEKSALVYLNLESARPFWQDPDVDAVEQSIVLARSVMEELTKEKIPFGFSSNGYNPAGRKRGYYYPPGLSRENLRKYNEILGKLGNVISMTLEEGLKALSRNRNAYQTFILVTPKILPEYIRPLKEFSRSFGKTVVIVSDPVNLEKLPRSMEVYKGVNLVGNADS</sequence>
<dbReference type="PANTHER" id="PTHR34351">
    <property type="entry name" value="SLR1927 PROTEIN-RELATED"/>
    <property type="match status" value="1"/>
</dbReference>
<protein>
    <submittedName>
        <fullName evidence="1">DUF58 domain-containing protein</fullName>
    </submittedName>
</protein>
<organism evidence="1 2">
    <name type="scientific">Proteiniclasticum aestuarii</name>
    <dbReference type="NCBI Taxonomy" id="2817862"/>
    <lineage>
        <taxon>Bacteria</taxon>
        <taxon>Bacillati</taxon>
        <taxon>Bacillota</taxon>
        <taxon>Clostridia</taxon>
        <taxon>Eubacteriales</taxon>
        <taxon>Clostridiaceae</taxon>
        <taxon>Proteiniclasticum</taxon>
    </lineage>
</organism>
<dbReference type="PANTHER" id="PTHR34351:SF2">
    <property type="entry name" value="DUF58 DOMAIN-CONTAINING PROTEIN"/>
    <property type="match status" value="1"/>
</dbReference>
<keyword evidence="2" id="KW-1185">Reference proteome</keyword>